<keyword evidence="1" id="KW-0175">Coiled coil</keyword>
<evidence type="ECO:0000313" key="2">
    <source>
        <dbReference type="EMBL" id="KAA6394378.1"/>
    </source>
</evidence>
<sequence>MAQLENELEDNKFFESILNQPTNVKHITIEKGAKRPNNRKSKVNEKANALMQQITNKYNDKDNEKQKEKNNEIITEVIDATPQNETNIELIIEQTIKDEHQKILSDLRNAEGDQETRLAKQQETYRLEKQWIEEDEYESKQKKKEDFDEKVNKVINEEATEDDKKKIAAKIAYLKFLQEE</sequence>
<protein>
    <submittedName>
        <fullName evidence="2">Uncharacterized protein</fullName>
    </submittedName>
</protein>
<reference evidence="2 3" key="1">
    <citation type="submission" date="2019-03" db="EMBL/GenBank/DDBJ databases">
        <title>Single cell metagenomics reveals metabolic interactions within the superorganism composed of flagellate Streblomastix strix and complex community of Bacteroidetes bacteria on its surface.</title>
        <authorList>
            <person name="Treitli S.C."/>
            <person name="Kolisko M."/>
            <person name="Husnik F."/>
            <person name="Keeling P."/>
            <person name="Hampl V."/>
        </authorList>
    </citation>
    <scope>NUCLEOTIDE SEQUENCE [LARGE SCALE GENOMIC DNA]</scope>
    <source>
        <strain evidence="2">ST1C</strain>
    </source>
</reference>
<dbReference type="Proteomes" id="UP000324800">
    <property type="component" value="Unassembled WGS sequence"/>
</dbReference>
<dbReference type="EMBL" id="SNRW01001957">
    <property type="protein sequence ID" value="KAA6394378.1"/>
    <property type="molecule type" value="Genomic_DNA"/>
</dbReference>
<proteinExistence type="predicted"/>
<gene>
    <name evidence="2" type="ORF">EZS28_010093</name>
</gene>
<accession>A0A5J4WHS9</accession>
<organism evidence="2 3">
    <name type="scientific">Streblomastix strix</name>
    <dbReference type="NCBI Taxonomy" id="222440"/>
    <lineage>
        <taxon>Eukaryota</taxon>
        <taxon>Metamonada</taxon>
        <taxon>Preaxostyla</taxon>
        <taxon>Oxymonadida</taxon>
        <taxon>Streblomastigidae</taxon>
        <taxon>Streblomastix</taxon>
    </lineage>
</organism>
<dbReference type="AlphaFoldDB" id="A0A5J4WHS9"/>
<feature type="coiled-coil region" evidence="1">
    <location>
        <begin position="44"/>
        <end position="71"/>
    </location>
</feature>
<name>A0A5J4WHS9_9EUKA</name>
<evidence type="ECO:0000256" key="1">
    <source>
        <dbReference type="SAM" id="Coils"/>
    </source>
</evidence>
<evidence type="ECO:0000313" key="3">
    <source>
        <dbReference type="Proteomes" id="UP000324800"/>
    </source>
</evidence>
<comment type="caution">
    <text evidence="2">The sequence shown here is derived from an EMBL/GenBank/DDBJ whole genome shotgun (WGS) entry which is preliminary data.</text>
</comment>